<dbReference type="InterPro" id="IPR001715">
    <property type="entry name" value="CH_dom"/>
</dbReference>
<keyword evidence="3 6" id="KW-0493">Microtubule</keyword>
<evidence type="ECO:0000256" key="4">
    <source>
        <dbReference type="ARBA" id="ARBA00023054"/>
    </source>
</evidence>
<dbReference type="InterPro" id="IPR031372">
    <property type="entry name" value="CAMSAP_CC1"/>
</dbReference>
<feature type="compositionally biased region" description="Basic and acidic residues" evidence="8">
    <location>
        <begin position="1041"/>
        <end position="1097"/>
    </location>
</feature>
<dbReference type="InterPro" id="IPR014797">
    <property type="entry name" value="CKK_CAMSAP"/>
</dbReference>
<dbReference type="SMART" id="SM01051">
    <property type="entry name" value="CAMSAP_CKK"/>
    <property type="match status" value="1"/>
</dbReference>
<dbReference type="FunCoup" id="E2C7R3">
    <property type="interactions" value="447"/>
</dbReference>
<dbReference type="InterPro" id="IPR038209">
    <property type="entry name" value="CKK_dom_sf"/>
</dbReference>
<dbReference type="OrthoDB" id="2125658at2759"/>
<sequence>MAVIEGLMVLYAKEVVTGDRVVSAIRRFDPQAEVDVPSDHEKGLLLWINHASHALIAKIQTEEGAGDKTRLPELPAAKDFQSLCDGVGLAAVVAFYCPSELNWIEIRVSKRPSVADALHNLSLVHAFCVKCLPYSIFHMQPEDVTYMRGSMKQNLVVFLADMYNVLEIHPAKCVRYPGEERAMQYLDACPRNSHGVAHKRSLPQSIAPIPDLRSNLSVSAPGFTVAKSAPSATVKKSQSLQQTTESRPYDDRRAGSEESFVVHRGKGVPTLSSVADEKSAARAEAAGRPSNWEEQRRSSYAGRRSRRNSITDDSQLTIENFGGSQDNLHNFGRNPDKEVGAHIGKRSTTEPTLPARSSVQDVYGSGVQHILSDNGYGVGEEPSRLRRQASNSSLDNVALRQILHSSENDGAEGGGEAMAKMASFANLSRQSSEKGINFTYTEQEREDTIAKPSLTMKKHGQSNGNGNGEKKTTFATLPNTTTWQQQSSQQSQQMEQHSAVLKTFPVMIDENGGNTVMASQLNNIRLKLEEKRRHIENEKRRMEVVMSKQRQKVGKAAFLQAVTKGKVKSPSSSTSGGDSPAEIGPPTPVTSGSSGETPTSVSEASSVPQQPPQEKPQRPFSLKEISEDVRDVEHKWLEHDGNAPFIETRRTPDIENMDPEQYRQSITQMNNSLSEIQADIQRLTNQQNQIQQQHLMSQHQKQMQQQLQQLQSLSQQHMQSYGMPPMNPLTPRLQDPQQSQFYLHDQPQIQRRMWGQPPPAQSLANEMAVVGYQQSMDSRFSPQPAAYQQDMRMYADPTRTWAAPHPTQKGFVLHDTQEPRYLNGGDHSLCNNQMSHPGPTYPASSSLFNQTQASSASPQHRNAVHRISQLISESPEPKRSTVHHIPISCESPTEKRQVTALHTPVPAPPADDMKPQNISFIGNDDDIAQGIRGLNITSGSRTYRIPSPTRPTISQNSFQPHPSLREAASSRSATPDVTPLDPTDAGEKGFYISFDNDTPKKPKPTLRVKRSSPKKERSVSSYIEHEDFTMRPESPPASAIERQKQMEAQRELERERLRQAEEREHQRQEMRDRELKREMERERQREKQRDSSAEGRHSSGVGLVIGNQLTNPDPNSMDEMEKKKERIMLLSLQRRQRQEEMKERKEAEAQAHREQEKLKAEERARKKEEERQRRAAILEHHKVKKAIEEAEREGKVIDKELLNAINPAKLRNKTATARPRPKTIHGDAGAVLDSGALTPSRGKKGSSSNLSTASLTSPTMRRDYYRGSQDSLTAAHLDDRRSGPLYRGGSLRVSSVDSPDDGRGSSPCRSVNQLGRRGSYKTSRDAQESQQQVRGRPKYQTYQNFKGRKSNSLMNLCGVSSDQDAMVCRHIDSDSGLGRSTPPRRAASPGIGSMRHLTSPSGPGSLPPALMTSKKRVYDDGSSDISSTPSSMMDYNGPRLYKLPIAKSNRNIMLNAVEYCVFPGTVNKEAKSRVLEEIGRSESKHFLILFRDAGCQFRALYSYCPEREEVAKLYGTGPKQVIDNMFDKFFKYNSSGKCFSQVHTKHLTVTIDAFTIHNSLWQGKKVNLPNKKDIPLVI</sequence>
<dbReference type="PROSITE" id="PS50021">
    <property type="entry name" value="CH"/>
    <property type="match status" value="1"/>
</dbReference>
<evidence type="ECO:0000259" key="9">
    <source>
        <dbReference type="PROSITE" id="PS50021"/>
    </source>
</evidence>
<feature type="compositionally biased region" description="Polar residues" evidence="8">
    <location>
        <begin position="950"/>
        <end position="960"/>
    </location>
</feature>
<evidence type="ECO:0000313" key="11">
    <source>
        <dbReference type="EMBL" id="EFN76046.1"/>
    </source>
</evidence>
<dbReference type="Gene3D" id="3.10.20.360">
    <property type="entry name" value="CKK domain"/>
    <property type="match status" value="1"/>
</dbReference>
<dbReference type="InterPro" id="IPR022613">
    <property type="entry name" value="CH_CAMSAP_2"/>
</dbReference>
<dbReference type="InParanoid" id="E2C7R3"/>
<feature type="region of interest" description="Disordered" evidence="8">
    <location>
        <begin position="939"/>
        <end position="1118"/>
    </location>
</feature>
<protein>
    <submittedName>
        <fullName evidence="11">Calmodulin-regulated spectrin-associated protein 1</fullName>
    </submittedName>
</protein>
<evidence type="ECO:0000256" key="6">
    <source>
        <dbReference type="PROSITE-ProRule" id="PRU00841"/>
    </source>
</evidence>
<dbReference type="GO" id="GO:0005516">
    <property type="term" value="F:calmodulin binding"/>
    <property type="evidence" value="ECO:0007669"/>
    <property type="project" value="InterPro"/>
</dbReference>
<evidence type="ECO:0000313" key="12">
    <source>
        <dbReference type="Proteomes" id="UP000008237"/>
    </source>
</evidence>
<keyword evidence="2" id="KW-0963">Cytoplasm</keyword>
<dbReference type="GO" id="GO:0030507">
    <property type="term" value="F:spectrin binding"/>
    <property type="evidence" value="ECO:0007669"/>
    <property type="project" value="InterPro"/>
</dbReference>
<dbReference type="PANTHER" id="PTHR21595:SF0">
    <property type="entry name" value="PATRONIN"/>
    <property type="match status" value="1"/>
</dbReference>
<dbReference type="OMA" id="KAPQPMG"/>
<dbReference type="Pfam" id="PF11971">
    <property type="entry name" value="CAMSAP_CH"/>
    <property type="match status" value="1"/>
</dbReference>
<feature type="coiled-coil region" evidence="7">
    <location>
        <begin position="666"/>
        <end position="716"/>
    </location>
</feature>
<proteinExistence type="inferred from homology"/>
<dbReference type="GO" id="GO:0031122">
    <property type="term" value="P:cytoplasmic microtubule organization"/>
    <property type="evidence" value="ECO:0007669"/>
    <property type="project" value="TreeGrafter"/>
</dbReference>
<dbReference type="Proteomes" id="UP000008237">
    <property type="component" value="Unassembled WGS sequence"/>
</dbReference>
<feature type="region of interest" description="Disordered" evidence="8">
    <location>
        <begin position="1275"/>
        <end position="1338"/>
    </location>
</feature>
<evidence type="ECO:0000259" key="10">
    <source>
        <dbReference type="PROSITE" id="PS51508"/>
    </source>
</evidence>
<gene>
    <name evidence="11" type="ORF">EAI_16149</name>
</gene>
<evidence type="ECO:0000256" key="1">
    <source>
        <dbReference type="ARBA" id="ARBA00004245"/>
    </source>
</evidence>
<dbReference type="FunFam" id="3.10.20.360:FF:000002">
    <property type="entry name" value="Patronin, isoform M"/>
    <property type="match status" value="1"/>
</dbReference>
<feature type="region of interest" description="Disordered" evidence="8">
    <location>
        <begin position="1136"/>
        <end position="1171"/>
    </location>
</feature>
<comment type="domain">
    <text evidence="6">The CKK domain binds microtubules.</text>
</comment>
<dbReference type="PROSITE" id="PS51508">
    <property type="entry name" value="CKK"/>
    <property type="match status" value="1"/>
</dbReference>
<comment type="subcellular location">
    <subcellularLocation>
        <location evidence="1">Cytoplasm</location>
        <location evidence="1">Cytoskeleton</location>
    </subcellularLocation>
</comment>
<feature type="domain" description="Calponin-homology (CH)" evidence="9">
    <location>
        <begin position="38"/>
        <end position="164"/>
    </location>
</feature>
<feature type="compositionally biased region" description="Polar residues" evidence="8">
    <location>
        <begin position="230"/>
        <end position="246"/>
    </location>
</feature>
<evidence type="ECO:0000256" key="5">
    <source>
        <dbReference type="ARBA" id="ARBA00023212"/>
    </source>
</evidence>
<evidence type="ECO:0000256" key="7">
    <source>
        <dbReference type="SAM" id="Coils"/>
    </source>
</evidence>
<keyword evidence="5" id="KW-0206">Cytoskeleton</keyword>
<feature type="region of interest" description="Disordered" evidence="8">
    <location>
        <begin position="1373"/>
        <end position="1411"/>
    </location>
</feature>
<dbReference type="GO" id="GO:0007026">
    <property type="term" value="P:negative regulation of microtubule depolymerization"/>
    <property type="evidence" value="ECO:0007669"/>
    <property type="project" value="TreeGrafter"/>
</dbReference>
<feature type="compositionally biased region" description="Basic and acidic residues" evidence="8">
    <location>
        <begin position="247"/>
        <end position="256"/>
    </location>
</feature>
<organism evidence="12">
    <name type="scientific">Harpegnathos saltator</name>
    <name type="common">Jerdon's jumping ant</name>
    <dbReference type="NCBI Taxonomy" id="610380"/>
    <lineage>
        <taxon>Eukaryota</taxon>
        <taxon>Metazoa</taxon>
        <taxon>Ecdysozoa</taxon>
        <taxon>Arthropoda</taxon>
        <taxon>Hexapoda</taxon>
        <taxon>Insecta</taxon>
        <taxon>Pterygota</taxon>
        <taxon>Neoptera</taxon>
        <taxon>Endopterygota</taxon>
        <taxon>Hymenoptera</taxon>
        <taxon>Apocrita</taxon>
        <taxon>Aculeata</taxon>
        <taxon>Formicoidea</taxon>
        <taxon>Formicidae</taxon>
        <taxon>Ponerinae</taxon>
        <taxon>Ponerini</taxon>
        <taxon>Harpegnathos</taxon>
    </lineage>
</organism>
<accession>E2C7R3</accession>
<dbReference type="PANTHER" id="PTHR21595">
    <property type="entry name" value="PATRONIN"/>
    <property type="match status" value="1"/>
</dbReference>
<dbReference type="GO" id="GO:0036449">
    <property type="term" value="C:microtubule minus-end"/>
    <property type="evidence" value="ECO:0007669"/>
    <property type="project" value="TreeGrafter"/>
</dbReference>
<dbReference type="InterPro" id="IPR036872">
    <property type="entry name" value="CH_dom_sf"/>
</dbReference>
<dbReference type="SUPFAM" id="SSF47576">
    <property type="entry name" value="Calponin-homology domain, CH-domain"/>
    <property type="match status" value="1"/>
</dbReference>
<feature type="compositionally biased region" description="Low complexity" evidence="8">
    <location>
        <begin position="1399"/>
        <end position="1408"/>
    </location>
</feature>
<dbReference type="InterPro" id="IPR032940">
    <property type="entry name" value="CAMSAP"/>
</dbReference>
<dbReference type="InterPro" id="IPR011033">
    <property type="entry name" value="PRC_barrel-like_sf"/>
</dbReference>
<dbReference type="STRING" id="610380.E2C7R3"/>
<dbReference type="EMBL" id="GL453395">
    <property type="protein sequence ID" value="EFN76046.1"/>
    <property type="molecule type" value="Genomic_DNA"/>
</dbReference>
<dbReference type="Pfam" id="PF17095">
    <property type="entry name" value="CAMSAP_CC1"/>
    <property type="match status" value="1"/>
</dbReference>
<reference evidence="11 12" key="1">
    <citation type="journal article" date="2010" name="Science">
        <title>Genomic comparison of the ants Camponotus floridanus and Harpegnathos saltator.</title>
        <authorList>
            <person name="Bonasio R."/>
            <person name="Zhang G."/>
            <person name="Ye C."/>
            <person name="Mutti N.S."/>
            <person name="Fang X."/>
            <person name="Qin N."/>
            <person name="Donahue G."/>
            <person name="Yang P."/>
            <person name="Li Q."/>
            <person name="Li C."/>
            <person name="Zhang P."/>
            <person name="Huang Z."/>
            <person name="Berger S.L."/>
            <person name="Reinberg D."/>
            <person name="Wang J."/>
            <person name="Liebig J."/>
        </authorList>
    </citation>
    <scope>NUCLEOTIDE SEQUENCE [LARGE SCALE GENOMIC DNA]</scope>
    <source>
        <strain evidence="11 12">R22 G/1</strain>
    </source>
</reference>
<feature type="compositionally biased region" description="Polar residues" evidence="8">
    <location>
        <begin position="311"/>
        <end position="328"/>
    </location>
</feature>
<comment type="similarity">
    <text evidence="6">Belongs to the CAMSAP1 family.</text>
</comment>
<evidence type="ECO:0000256" key="8">
    <source>
        <dbReference type="SAM" id="MobiDB-lite"/>
    </source>
</evidence>
<dbReference type="GO" id="GO:0051011">
    <property type="term" value="F:microtubule minus-end binding"/>
    <property type="evidence" value="ECO:0007669"/>
    <property type="project" value="TreeGrafter"/>
</dbReference>
<feature type="compositionally biased region" description="Low complexity" evidence="8">
    <location>
        <begin position="1246"/>
        <end position="1257"/>
    </location>
</feature>
<feature type="region of interest" description="Disordered" evidence="8">
    <location>
        <begin position="1212"/>
        <end position="1263"/>
    </location>
</feature>
<feature type="region of interest" description="Disordered" evidence="8">
    <location>
        <begin position="563"/>
        <end position="621"/>
    </location>
</feature>
<keyword evidence="4 7" id="KW-0175">Coiled coil</keyword>
<dbReference type="Pfam" id="PF08683">
    <property type="entry name" value="CAMSAP_CKK"/>
    <property type="match status" value="1"/>
</dbReference>
<name>E2C7R3_HARSA</name>
<dbReference type="SUPFAM" id="SSF50346">
    <property type="entry name" value="PRC-barrel domain"/>
    <property type="match status" value="1"/>
</dbReference>
<feature type="compositionally biased region" description="Basic and acidic residues" evidence="8">
    <location>
        <begin position="1013"/>
        <end position="1030"/>
    </location>
</feature>
<feature type="domain" description="CKK" evidence="10">
    <location>
        <begin position="1437"/>
        <end position="1571"/>
    </location>
</feature>
<feature type="compositionally biased region" description="Basic residues" evidence="8">
    <location>
        <begin position="1001"/>
        <end position="1012"/>
    </location>
</feature>
<feature type="compositionally biased region" description="Low complexity" evidence="8">
    <location>
        <begin position="563"/>
        <end position="580"/>
    </location>
</feature>
<evidence type="ECO:0000256" key="2">
    <source>
        <dbReference type="ARBA" id="ARBA00022490"/>
    </source>
</evidence>
<evidence type="ECO:0000256" key="3">
    <source>
        <dbReference type="ARBA" id="ARBA00022701"/>
    </source>
</evidence>
<dbReference type="GO" id="GO:0031175">
    <property type="term" value="P:neuron projection development"/>
    <property type="evidence" value="ECO:0007669"/>
    <property type="project" value="InterPro"/>
</dbReference>
<feature type="compositionally biased region" description="Polar residues" evidence="8">
    <location>
        <begin position="589"/>
        <end position="607"/>
    </location>
</feature>
<keyword evidence="12" id="KW-1185">Reference proteome</keyword>
<feature type="region of interest" description="Disordered" evidence="8">
    <location>
        <begin position="227"/>
        <end position="356"/>
    </location>
</feature>
<feature type="coiled-coil region" evidence="7">
    <location>
        <begin position="518"/>
        <end position="548"/>
    </location>
</feature>